<name>A0ABR7UYD0_9FLAO</name>
<dbReference type="Pfam" id="PF00255">
    <property type="entry name" value="GSHPx"/>
    <property type="match status" value="1"/>
</dbReference>
<gene>
    <name evidence="5" type="ORF">HPE56_07400</name>
</gene>
<dbReference type="PANTHER" id="PTHR11592:SF134">
    <property type="entry name" value="PHOSPHOLIPID HYDROPEROXIDE GLUTATHIONE PEROXIDASE"/>
    <property type="match status" value="1"/>
</dbReference>
<dbReference type="PIRSF" id="PIRSF000303">
    <property type="entry name" value="Glutathion_perox"/>
    <property type="match status" value="1"/>
</dbReference>
<evidence type="ECO:0000256" key="3">
    <source>
        <dbReference type="ARBA" id="ARBA00023002"/>
    </source>
</evidence>
<dbReference type="InterPro" id="IPR000889">
    <property type="entry name" value="Glutathione_peroxidase"/>
</dbReference>
<dbReference type="Gene3D" id="3.40.30.10">
    <property type="entry name" value="Glutaredoxin"/>
    <property type="match status" value="1"/>
</dbReference>
<dbReference type="SUPFAM" id="SSF52833">
    <property type="entry name" value="Thioredoxin-like"/>
    <property type="match status" value="1"/>
</dbReference>
<evidence type="ECO:0000313" key="5">
    <source>
        <dbReference type="EMBL" id="MBD0777614.1"/>
    </source>
</evidence>
<evidence type="ECO:0000256" key="1">
    <source>
        <dbReference type="ARBA" id="ARBA00006926"/>
    </source>
</evidence>
<evidence type="ECO:0000256" key="4">
    <source>
        <dbReference type="RuleBase" id="RU000499"/>
    </source>
</evidence>
<proteinExistence type="inferred from homology"/>
<evidence type="ECO:0000313" key="6">
    <source>
        <dbReference type="Proteomes" id="UP001166021"/>
    </source>
</evidence>
<reference evidence="5" key="1">
    <citation type="submission" date="2020-05" db="EMBL/GenBank/DDBJ databases">
        <title>The draft genome sequence of Maribacter sp. ANRC-HE7.</title>
        <authorList>
            <person name="Mu L."/>
        </authorList>
    </citation>
    <scope>NUCLEOTIDE SEQUENCE</scope>
    <source>
        <strain evidence="5">ANRC-HE7</strain>
    </source>
</reference>
<dbReference type="PROSITE" id="PS00460">
    <property type="entry name" value="GLUTATHIONE_PEROXID_1"/>
    <property type="match status" value="1"/>
</dbReference>
<dbReference type="Proteomes" id="UP001166021">
    <property type="component" value="Unassembled WGS sequence"/>
</dbReference>
<comment type="caution">
    <text evidence="5">The sequence shown here is derived from an EMBL/GenBank/DDBJ whole genome shotgun (WGS) entry which is preliminary data.</text>
</comment>
<dbReference type="EMBL" id="JABTCF010000003">
    <property type="protein sequence ID" value="MBD0777614.1"/>
    <property type="molecule type" value="Genomic_DNA"/>
</dbReference>
<protein>
    <recommendedName>
        <fullName evidence="4">Glutathione peroxidase</fullName>
    </recommendedName>
</protein>
<dbReference type="InterPro" id="IPR036249">
    <property type="entry name" value="Thioredoxin-like_sf"/>
</dbReference>
<sequence length="174" mass="19795">MKTLNEAKTGPSYKGNNTMKHLYDIPINNLNGEPIALSKFEGKKILIVNVASECGFTKQYKELQKLSDTYPDSLVVIGVPCNQFGNQEPGDAQEIQTFCERNFGVTFLLTEKVNVKGSEQHPLYKWLTSKDLNGKKSSSVKWNFQKYLIDEKGQLIDYFFSLTKPMSSKITRRL</sequence>
<dbReference type="PROSITE" id="PS51355">
    <property type="entry name" value="GLUTATHIONE_PEROXID_3"/>
    <property type="match status" value="1"/>
</dbReference>
<dbReference type="PRINTS" id="PR01011">
    <property type="entry name" value="GLUTPROXDASE"/>
</dbReference>
<accession>A0ABR7UYD0</accession>
<comment type="similarity">
    <text evidence="1 4">Belongs to the glutathione peroxidase family.</text>
</comment>
<dbReference type="PANTHER" id="PTHR11592">
    <property type="entry name" value="GLUTATHIONE PEROXIDASE"/>
    <property type="match status" value="1"/>
</dbReference>
<keyword evidence="2 4" id="KW-0575">Peroxidase</keyword>
<dbReference type="CDD" id="cd00340">
    <property type="entry name" value="GSH_Peroxidase"/>
    <property type="match status" value="1"/>
</dbReference>
<dbReference type="InterPro" id="IPR029759">
    <property type="entry name" value="GPX_AS"/>
</dbReference>
<organism evidence="5 6">
    <name type="scientific">Maribacter aquimaris</name>
    <dbReference type="NCBI Taxonomy" id="2737171"/>
    <lineage>
        <taxon>Bacteria</taxon>
        <taxon>Pseudomonadati</taxon>
        <taxon>Bacteroidota</taxon>
        <taxon>Flavobacteriia</taxon>
        <taxon>Flavobacteriales</taxon>
        <taxon>Flavobacteriaceae</taxon>
        <taxon>Maribacter</taxon>
    </lineage>
</organism>
<keyword evidence="6" id="KW-1185">Reference proteome</keyword>
<dbReference type="GO" id="GO:0004601">
    <property type="term" value="F:peroxidase activity"/>
    <property type="evidence" value="ECO:0007669"/>
    <property type="project" value="UniProtKB-KW"/>
</dbReference>
<evidence type="ECO:0000256" key="2">
    <source>
        <dbReference type="ARBA" id="ARBA00022559"/>
    </source>
</evidence>
<keyword evidence="3 4" id="KW-0560">Oxidoreductase</keyword>